<keyword evidence="6" id="KW-0472">Membrane</keyword>
<organism evidence="7 8">
    <name type="scientific">Priestia megaterium (strain ATCC 14581 / DSM 32 / CCUG 1817 / JCM 2506 / NBRC 15308 / NCIMB 9376 / NCTC 10342 / NRRL B-14308 / VKM B-512 / Ford 19)</name>
    <name type="common">Bacillus megaterium</name>
    <dbReference type="NCBI Taxonomy" id="1348623"/>
    <lineage>
        <taxon>Bacteria</taxon>
        <taxon>Bacillati</taxon>
        <taxon>Bacillota</taxon>
        <taxon>Bacilli</taxon>
        <taxon>Bacillales</taxon>
        <taxon>Bacillaceae</taxon>
        <taxon>Priestia</taxon>
    </lineage>
</organism>
<keyword evidence="4" id="KW-0812">Transmembrane</keyword>
<dbReference type="GeneID" id="93643489"/>
<dbReference type="RefSeq" id="WP_034650797.1">
    <property type="nucleotide sequence ID" value="NZ_BCVB01000006.1"/>
</dbReference>
<evidence type="ECO:0008006" key="9">
    <source>
        <dbReference type="Google" id="ProtNLM"/>
    </source>
</evidence>
<dbReference type="Pfam" id="PF03994">
    <property type="entry name" value="DUF350"/>
    <property type="match status" value="1"/>
</dbReference>
<dbReference type="PANTHER" id="PTHR40043">
    <property type="entry name" value="UPF0719 INNER MEMBRANE PROTEIN YJFL"/>
    <property type="match status" value="1"/>
</dbReference>
<accession>A0A0B6AE79</accession>
<dbReference type="EMBL" id="CP009920">
    <property type="protein sequence ID" value="AJI23215.1"/>
    <property type="molecule type" value="Genomic_DNA"/>
</dbReference>
<evidence type="ECO:0000313" key="8">
    <source>
        <dbReference type="Proteomes" id="UP000031829"/>
    </source>
</evidence>
<evidence type="ECO:0000256" key="1">
    <source>
        <dbReference type="ARBA" id="ARBA00004651"/>
    </source>
</evidence>
<dbReference type="Proteomes" id="UP000031829">
    <property type="component" value="Chromosome"/>
</dbReference>
<gene>
    <name evidence="7" type="ORF">BG04_5548</name>
</gene>
<keyword evidence="3" id="KW-1003">Cell membrane</keyword>
<evidence type="ECO:0000313" key="7">
    <source>
        <dbReference type="EMBL" id="AJI23215.1"/>
    </source>
</evidence>
<dbReference type="PANTHER" id="PTHR40043:SF1">
    <property type="entry name" value="UPF0719 INNER MEMBRANE PROTEIN YJFL"/>
    <property type="match status" value="1"/>
</dbReference>
<keyword evidence="5" id="KW-1133">Transmembrane helix</keyword>
<reference evidence="7 8" key="1">
    <citation type="journal article" date="2015" name="Genome Announc.">
        <title>Complete genome sequences for 35 biothreat assay-relevant bacillus species.</title>
        <authorList>
            <person name="Johnson S.L."/>
            <person name="Daligault H.E."/>
            <person name="Davenport K.W."/>
            <person name="Jaissle J."/>
            <person name="Frey K.G."/>
            <person name="Ladner J.T."/>
            <person name="Broomall S.M."/>
            <person name="Bishop-Lilly K.A."/>
            <person name="Bruce D.C."/>
            <person name="Gibbons H.S."/>
            <person name="Coyne S.R."/>
            <person name="Lo C.C."/>
            <person name="Meincke L."/>
            <person name="Munk A.C."/>
            <person name="Koroleva G.I."/>
            <person name="Rosenzweig C.N."/>
            <person name="Palacios G.F."/>
            <person name="Redden C.L."/>
            <person name="Minogue T.D."/>
            <person name="Chain P.S."/>
        </authorList>
    </citation>
    <scope>NUCLEOTIDE SEQUENCE [LARGE SCALE GENOMIC DNA]</scope>
    <source>
        <strain evidence="8">ATCC 14581 / DSM 32 / JCM 2506 / NBRC 15308 / NCIMB 9376 / NCTC 10342 / NRRL B-14308 / VKM B-512</strain>
    </source>
</reference>
<evidence type="ECO:0000256" key="2">
    <source>
        <dbReference type="ARBA" id="ARBA00005779"/>
    </source>
</evidence>
<name>A0A0B6AE79_PRIM2</name>
<sequence>MTQWIDWASIGSFLSHVAVGLGLLFIGVMVFELTTKFNDRELIKKGNVAVALKLWGKGIGLAIVIFTVWSNSLNLVDATLWGVVGIITQVVAYWIIEFIMTPKTSLAKKVEEGNVAVGVTLFAAAVAVGLIVAGSLTY</sequence>
<dbReference type="KEGG" id="bmeg:BG04_5548"/>
<evidence type="ECO:0000256" key="4">
    <source>
        <dbReference type="ARBA" id="ARBA00022692"/>
    </source>
</evidence>
<protein>
    <recommendedName>
        <fullName evidence="9">DUF350 domain-containing protein</fullName>
    </recommendedName>
</protein>
<dbReference type="GO" id="GO:0005886">
    <property type="term" value="C:plasma membrane"/>
    <property type="evidence" value="ECO:0007669"/>
    <property type="project" value="UniProtKB-SubCell"/>
</dbReference>
<comment type="subcellular location">
    <subcellularLocation>
        <location evidence="1">Cell membrane</location>
        <topology evidence="1">Multi-pass membrane protein</topology>
    </subcellularLocation>
</comment>
<proteinExistence type="inferred from homology"/>
<dbReference type="AlphaFoldDB" id="A0A0B6AE79"/>
<dbReference type="HOGENOM" id="CLU_122820_1_0_9"/>
<dbReference type="InterPro" id="IPR007140">
    <property type="entry name" value="DUF350"/>
</dbReference>
<evidence type="ECO:0000256" key="6">
    <source>
        <dbReference type="ARBA" id="ARBA00023136"/>
    </source>
</evidence>
<evidence type="ECO:0000256" key="3">
    <source>
        <dbReference type="ARBA" id="ARBA00022475"/>
    </source>
</evidence>
<comment type="similarity">
    <text evidence="2">Belongs to the UPF0719 family.</text>
</comment>
<evidence type="ECO:0000256" key="5">
    <source>
        <dbReference type="ARBA" id="ARBA00022989"/>
    </source>
</evidence>